<name>A0A9P0M443_ACAOB</name>
<keyword evidence="2" id="KW-1185">Reference proteome</keyword>
<accession>A0A9P0M443</accession>
<comment type="caution">
    <text evidence="1">The sequence shown here is derived from an EMBL/GenBank/DDBJ whole genome shotgun (WGS) entry which is preliminary data.</text>
</comment>
<dbReference type="EMBL" id="CAKOFQ010007594">
    <property type="protein sequence ID" value="CAH2004523.1"/>
    <property type="molecule type" value="Genomic_DNA"/>
</dbReference>
<proteinExistence type="predicted"/>
<dbReference type="AlphaFoldDB" id="A0A9P0M443"/>
<organism evidence="1 2">
    <name type="scientific">Acanthoscelides obtectus</name>
    <name type="common">Bean weevil</name>
    <name type="synonym">Bruchus obtectus</name>
    <dbReference type="NCBI Taxonomy" id="200917"/>
    <lineage>
        <taxon>Eukaryota</taxon>
        <taxon>Metazoa</taxon>
        <taxon>Ecdysozoa</taxon>
        <taxon>Arthropoda</taxon>
        <taxon>Hexapoda</taxon>
        <taxon>Insecta</taxon>
        <taxon>Pterygota</taxon>
        <taxon>Neoptera</taxon>
        <taxon>Endopterygota</taxon>
        <taxon>Coleoptera</taxon>
        <taxon>Polyphaga</taxon>
        <taxon>Cucujiformia</taxon>
        <taxon>Chrysomeloidea</taxon>
        <taxon>Chrysomelidae</taxon>
        <taxon>Bruchinae</taxon>
        <taxon>Bruchini</taxon>
        <taxon>Acanthoscelides</taxon>
    </lineage>
</organism>
<dbReference type="Proteomes" id="UP001152888">
    <property type="component" value="Unassembled WGS sequence"/>
</dbReference>
<protein>
    <submittedName>
        <fullName evidence="1">Uncharacterized protein</fullName>
    </submittedName>
</protein>
<evidence type="ECO:0000313" key="1">
    <source>
        <dbReference type="EMBL" id="CAH2004523.1"/>
    </source>
</evidence>
<reference evidence="1" key="1">
    <citation type="submission" date="2022-03" db="EMBL/GenBank/DDBJ databases">
        <authorList>
            <person name="Sayadi A."/>
        </authorList>
    </citation>
    <scope>NUCLEOTIDE SEQUENCE</scope>
</reference>
<sequence>MVSDCRTRRYHPAVLVGGARMCACCMHTCSLARVRVASPLSHVSPIAPRYPMGALA</sequence>
<gene>
    <name evidence="1" type="ORF">ACAOBT_LOCUS28048</name>
</gene>
<evidence type="ECO:0000313" key="2">
    <source>
        <dbReference type="Proteomes" id="UP001152888"/>
    </source>
</evidence>